<dbReference type="VEuPathDB" id="FungiDB:FOXG_05545"/>
<dbReference type="KEGG" id="fox:FOXG_05545"/>
<evidence type="ECO:0000313" key="2">
    <source>
        <dbReference type="Proteomes" id="UP000009097"/>
    </source>
</evidence>
<evidence type="ECO:0000313" key="1">
    <source>
        <dbReference type="EMBL" id="KNB02881.1"/>
    </source>
</evidence>
<reference evidence="1" key="1">
    <citation type="submission" date="2007-04" db="EMBL/GenBank/DDBJ databases">
        <authorList>
            <consortium name="The Broad Institute Genome Sequencing Platform"/>
            <person name="Birren B."/>
            <person name="Lander E."/>
            <person name="Galagan J."/>
            <person name="Nusbaum C."/>
            <person name="Devon K."/>
            <person name="Ma L.-J."/>
            <person name="Jaffe D."/>
            <person name="Butler J."/>
            <person name="Alvarez P."/>
            <person name="Gnerre S."/>
            <person name="Grabherr M."/>
            <person name="Kleber M."/>
            <person name="Mauceli E."/>
            <person name="Brockman W."/>
            <person name="MacCallum I.A."/>
            <person name="Young S."/>
            <person name="LaButti K."/>
            <person name="DeCaprio D."/>
            <person name="Crawford M."/>
            <person name="Koehrsen M."/>
            <person name="Engels R."/>
            <person name="Montgomery P."/>
            <person name="Pearson M."/>
            <person name="Howarth C."/>
            <person name="Larson L."/>
            <person name="White J."/>
            <person name="O'Leary S."/>
            <person name="Kodira C."/>
            <person name="Zeng Q."/>
            <person name="Yandava C."/>
            <person name="Alvarado L."/>
            <person name="Kistler C."/>
            <person name="Shim W.-B."/>
            <person name="Kang S."/>
            <person name="Woloshuk C."/>
        </authorList>
    </citation>
    <scope>NUCLEOTIDE SEQUENCE</scope>
    <source>
        <strain evidence="1">4287</strain>
    </source>
</reference>
<accession>A0A0J9UWG1</accession>
<dbReference type="GeneID" id="28947519"/>
<dbReference type="Proteomes" id="UP000009097">
    <property type="component" value="Unassembled WGS sequence"/>
</dbReference>
<gene>
    <name evidence="1" type="ORF">FOXG_05545</name>
</gene>
<dbReference type="EMBL" id="DS231700">
    <property type="protein sequence ID" value="KNB02881.1"/>
    <property type="molecule type" value="Genomic_DNA"/>
</dbReference>
<reference evidence="1" key="2">
    <citation type="journal article" date="2010" name="Nature">
        <title>Comparative genomics reveals mobile pathogenicity chromosomes in Fusarium.</title>
        <authorList>
            <person name="Ma L.J."/>
            <person name="van der Does H.C."/>
            <person name="Borkovich K.A."/>
            <person name="Coleman J.J."/>
            <person name="Daboussi M.J."/>
            <person name="Di Pietro A."/>
            <person name="Dufresne M."/>
            <person name="Freitag M."/>
            <person name="Grabherr M."/>
            <person name="Henrissat B."/>
            <person name="Houterman P.M."/>
            <person name="Kang S."/>
            <person name="Shim W.B."/>
            <person name="Woloshuk C."/>
            <person name="Xie X."/>
            <person name="Xu J.R."/>
            <person name="Antoniw J."/>
            <person name="Baker S.E."/>
            <person name="Bluhm B.H."/>
            <person name="Breakspear A."/>
            <person name="Brown D.W."/>
            <person name="Butchko R.A."/>
            <person name="Chapman S."/>
            <person name="Coulson R."/>
            <person name="Coutinho P.M."/>
            <person name="Danchin E.G."/>
            <person name="Diener A."/>
            <person name="Gale L.R."/>
            <person name="Gardiner D.M."/>
            <person name="Goff S."/>
            <person name="Hammond-Kosack K.E."/>
            <person name="Hilburn K."/>
            <person name="Hua-Van A."/>
            <person name="Jonkers W."/>
            <person name="Kazan K."/>
            <person name="Kodira C.D."/>
            <person name="Koehrsen M."/>
            <person name="Kumar L."/>
            <person name="Lee Y.H."/>
            <person name="Li L."/>
            <person name="Manners J.M."/>
            <person name="Miranda-Saavedra D."/>
            <person name="Mukherjee M."/>
            <person name="Park G."/>
            <person name="Park J."/>
            <person name="Park S.Y."/>
            <person name="Proctor R.H."/>
            <person name="Regev A."/>
            <person name="Ruiz-Roldan M.C."/>
            <person name="Sain D."/>
            <person name="Sakthikumar S."/>
            <person name="Sykes S."/>
            <person name="Schwartz D.C."/>
            <person name="Turgeon B.G."/>
            <person name="Wapinski I."/>
            <person name="Yoder O."/>
            <person name="Young S."/>
            <person name="Zeng Q."/>
            <person name="Zhou S."/>
            <person name="Galagan J."/>
            <person name="Cuomo C.A."/>
            <person name="Kistler H.C."/>
            <person name="Rep M."/>
        </authorList>
    </citation>
    <scope>NUCLEOTIDE SEQUENCE [LARGE SCALE GENOMIC DNA]</scope>
    <source>
        <strain evidence="1">4287</strain>
    </source>
</reference>
<dbReference type="RefSeq" id="XP_018240926.1">
    <property type="nucleotide sequence ID" value="XM_018383918.1"/>
</dbReference>
<organism evidence="1 2">
    <name type="scientific">Fusarium oxysporum f. sp. lycopersici (strain 4287 / CBS 123668 / FGSC 9935 / NRRL 34936)</name>
    <name type="common">Fusarium vascular wilt of tomato</name>
    <dbReference type="NCBI Taxonomy" id="426428"/>
    <lineage>
        <taxon>Eukaryota</taxon>
        <taxon>Fungi</taxon>
        <taxon>Dikarya</taxon>
        <taxon>Ascomycota</taxon>
        <taxon>Pezizomycotina</taxon>
        <taxon>Sordariomycetes</taxon>
        <taxon>Hypocreomycetidae</taxon>
        <taxon>Hypocreales</taxon>
        <taxon>Nectriaceae</taxon>
        <taxon>Fusarium</taxon>
        <taxon>Fusarium oxysporum species complex</taxon>
    </lineage>
</organism>
<name>A0A0J9UWG1_FUSO4</name>
<sequence>MEVPQRRVPVANGGGLSLWVALELVILQQAGRDGYVLIARTSVALHRVSVQRKLWTRRGRDKILSMQLAGLLPRSGEVSSSGRLMRKRWKRMRTQGNPWILMSETRAPETKSIKVRVTEELAASDSYSR</sequence>
<proteinExistence type="predicted"/>
<protein>
    <submittedName>
        <fullName evidence="1">Uncharacterized protein</fullName>
    </submittedName>
</protein>
<dbReference type="AlphaFoldDB" id="A0A0J9UWG1"/>